<gene>
    <name evidence="6" type="ORF">Tsubulata_015386</name>
</gene>
<evidence type="ECO:0000313" key="6">
    <source>
        <dbReference type="EMBL" id="KAJ4847566.1"/>
    </source>
</evidence>
<dbReference type="EMBL" id="JAKUCV010001126">
    <property type="protein sequence ID" value="KAJ4847566.1"/>
    <property type="molecule type" value="Genomic_DNA"/>
</dbReference>
<dbReference type="InterPro" id="IPR052421">
    <property type="entry name" value="PCW_Enzyme_Inhibitor"/>
</dbReference>
<dbReference type="AlphaFoldDB" id="A0A9Q0GFR4"/>
<dbReference type="InterPro" id="IPR006501">
    <property type="entry name" value="Pectinesterase_inhib_dom"/>
</dbReference>
<dbReference type="PANTHER" id="PTHR36710">
    <property type="entry name" value="PECTINESTERASE INHIBITOR-LIKE"/>
    <property type="match status" value="1"/>
</dbReference>
<evidence type="ECO:0000256" key="4">
    <source>
        <dbReference type="SAM" id="SignalP"/>
    </source>
</evidence>
<evidence type="ECO:0000259" key="5">
    <source>
        <dbReference type="SMART" id="SM00856"/>
    </source>
</evidence>
<keyword evidence="7" id="KW-1185">Reference proteome</keyword>
<dbReference type="SMART" id="SM00856">
    <property type="entry name" value="PMEI"/>
    <property type="match status" value="1"/>
</dbReference>
<dbReference type="InterPro" id="IPR035513">
    <property type="entry name" value="Invertase/methylesterase_inhib"/>
</dbReference>
<comment type="caution">
    <text evidence="6">The sequence shown here is derived from an EMBL/GenBank/DDBJ whole genome shotgun (WGS) entry which is preliminary data.</text>
</comment>
<feature type="chain" id="PRO_5040260551" description="Pectinesterase inhibitor domain-containing protein" evidence="4">
    <location>
        <begin position="21"/>
        <end position="157"/>
    </location>
</feature>
<dbReference type="GO" id="GO:0004857">
    <property type="term" value="F:enzyme inhibitor activity"/>
    <property type="evidence" value="ECO:0007669"/>
    <property type="project" value="InterPro"/>
</dbReference>
<feature type="domain" description="Pectinesterase inhibitor" evidence="5">
    <location>
        <begin position="26"/>
        <end position="152"/>
    </location>
</feature>
<dbReference type="Proteomes" id="UP001141552">
    <property type="component" value="Unassembled WGS sequence"/>
</dbReference>
<comment type="similarity">
    <text evidence="3">Belongs to the PMEI family.</text>
</comment>
<organism evidence="6 7">
    <name type="scientific">Turnera subulata</name>
    <dbReference type="NCBI Taxonomy" id="218843"/>
    <lineage>
        <taxon>Eukaryota</taxon>
        <taxon>Viridiplantae</taxon>
        <taxon>Streptophyta</taxon>
        <taxon>Embryophyta</taxon>
        <taxon>Tracheophyta</taxon>
        <taxon>Spermatophyta</taxon>
        <taxon>Magnoliopsida</taxon>
        <taxon>eudicotyledons</taxon>
        <taxon>Gunneridae</taxon>
        <taxon>Pentapetalae</taxon>
        <taxon>rosids</taxon>
        <taxon>fabids</taxon>
        <taxon>Malpighiales</taxon>
        <taxon>Passifloraceae</taxon>
        <taxon>Turnera</taxon>
    </lineage>
</organism>
<dbReference type="Pfam" id="PF04043">
    <property type="entry name" value="PMEI"/>
    <property type="match status" value="1"/>
</dbReference>
<sequence>MKVTIFKFLLTLMFICIYQASTTLLVSADLIDDTCKKTDFPQLCASTLRSDPRSVSASVKQLADVVLEQTLIQANATLVQAEKLISQTIDPDVKKTLNSLDSEDYENAIEDAKAVGRDADGCEEAFTAAKVPSPLANNDKTLSQLSRIAEQIIALLV</sequence>
<dbReference type="Gene3D" id="1.20.140.40">
    <property type="entry name" value="Invertase/pectin methylesterase inhibitor family protein"/>
    <property type="match status" value="2"/>
</dbReference>
<dbReference type="OrthoDB" id="820991at2759"/>
<dbReference type="SUPFAM" id="SSF101148">
    <property type="entry name" value="Plant invertase/pectin methylesterase inhibitor"/>
    <property type="match status" value="1"/>
</dbReference>
<reference evidence="6" key="1">
    <citation type="submission" date="2022-02" db="EMBL/GenBank/DDBJ databases">
        <authorList>
            <person name="Henning P.M."/>
            <person name="McCubbin A.G."/>
            <person name="Shore J.S."/>
        </authorList>
    </citation>
    <scope>NUCLEOTIDE SEQUENCE</scope>
    <source>
        <strain evidence="6">F60SS</strain>
        <tissue evidence="6">Leaves</tissue>
    </source>
</reference>
<keyword evidence="2" id="KW-1015">Disulfide bond</keyword>
<evidence type="ECO:0000256" key="3">
    <source>
        <dbReference type="ARBA" id="ARBA00038471"/>
    </source>
</evidence>
<evidence type="ECO:0000256" key="2">
    <source>
        <dbReference type="ARBA" id="ARBA00023157"/>
    </source>
</evidence>
<feature type="signal peptide" evidence="4">
    <location>
        <begin position="1"/>
        <end position="20"/>
    </location>
</feature>
<accession>A0A9Q0GFR4</accession>
<name>A0A9Q0GFR4_9ROSI</name>
<reference evidence="6" key="2">
    <citation type="journal article" date="2023" name="Plants (Basel)">
        <title>Annotation of the Turnera subulata (Passifloraceae) Draft Genome Reveals the S-Locus Evolved after the Divergence of Turneroideae from Passifloroideae in a Stepwise Manner.</title>
        <authorList>
            <person name="Henning P.M."/>
            <person name="Roalson E.H."/>
            <person name="Mir W."/>
            <person name="McCubbin A.G."/>
            <person name="Shore J.S."/>
        </authorList>
    </citation>
    <scope>NUCLEOTIDE SEQUENCE</scope>
    <source>
        <strain evidence="6">F60SS</strain>
    </source>
</reference>
<keyword evidence="1 4" id="KW-0732">Signal</keyword>
<proteinExistence type="inferred from homology"/>
<dbReference type="NCBIfam" id="TIGR01614">
    <property type="entry name" value="PME_inhib"/>
    <property type="match status" value="1"/>
</dbReference>
<evidence type="ECO:0000256" key="1">
    <source>
        <dbReference type="ARBA" id="ARBA00022729"/>
    </source>
</evidence>
<evidence type="ECO:0000313" key="7">
    <source>
        <dbReference type="Proteomes" id="UP001141552"/>
    </source>
</evidence>
<dbReference type="PANTHER" id="PTHR36710:SF18">
    <property type="entry name" value="PECTINESTERASE INHIBITOR 5-RELATED"/>
    <property type="match status" value="1"/>
</dbReference>
<protein>
    <recommendedName>
        <fullName evidence="5">Pectinesterase inhibitor domain-containing protein</fullName>
    </recommendedName>
</protein>